<evidence type="ECO:0000313" key="1">
    <source>
        <dbReference type="EMBL" id="CAG8559773.1"/>
    </source>
</evidence>
<name>A0ACA9M4J2_9GLOM</name>
<sequence>ERVELVVIVDQKVMIKGVELVSQEAKIDCQKVMREDDQEAKIDGQEVMREDNDQVMIAEVEINDQSNISSSQAQDQLVRTSLQEVSSSLNIRPKYLDLDDLPNDLLAALRHQVSWIIERIPSQDQLRLDQTFYLQKNLTTNTIIPIIIKALDLHTFPVSENIIYDRVYIRHKHQREEYLIKQQSKEYQDKRAR</sequence>
<protein>
    <submittedName>
        <fullName evidence="1">30275_t:CDS:1</fullName>
    </submittedName>
</protein>
<dbReference type="Proteomes" id="UP000789920">
    <property type="component" value="Unassembled WGS sequence"/>
</dbReference>
<gene>
    <name evidence="1" type="ORF">RPERSI_LOCUS4315</name>
</gene>
<proteinExistence type="predicted"/>
<evidence type="ECO:0000313" key="2">
    <source>
        <dbReference type="Proteomes" id="UP000789920"/>
    </source>
</evidence>
<feature type="non-terminal residue" evidence="1">
    <location>
        <position position="1"/>
    </location>
</feature>
<reference evidence="1" key="1">
    <citation type="submission" date="2021-06" db="EMBL/GenBank/DDBJ databases">
        <authorList>
            <person name="Kallberg Y."/>
            <person name="Tangrot J."/>
            <person name="Rosling A."/>
        </authorList>
    </citation>
    <scope>NUCLEOTIDE SEQUENCE</scope>
    <source>
        <strain evidence="1">MA461A</strain>
    </source>
</reference>
<accession>A0ACA9M4J2</accession>
<dbReference type="EMBL" id="CAJVQC010005858">
    <property type="protein sequence ID" value="CAG8559773.1"/>
    <property type="molecule type" value="Genomic_DNA"/>
</dbReference>
<organism evidence="1 2">
    <name type="scientific">Racocetra persica</name>
    <dbReference type="NCBI Taxonomy" id="160502"/>
    <lineage>
        <taxon>Eukaryota</taxon>
        <taxon>Fungi</taxon>
        <taxon>Fungi incertae sedis</taxon>
        <taxon>Mucoromycota</taxon>
        <taxon>Glomeromycotina</taxon>
        <taxon>Glomeromycetes</taxon>
        <taxon>Diversisporales</taxon>
        <taxon>Gigasporaceae</taxon>
        <taxon>Racocetra</taxon>
    </lineage>
</organism>
<comment type="caution">
    <text evidence="1">The sequence shown here is derived from an EMBL/GenBank/DDBJ whole genome shotgun (WGS) entry which is preliminary data.</text>
</comment>
<keyword evidence="2" id="KW-1185">Reference proteome</keyword>